<evidence type="ECO:0000256" key="2">
    <source>
        <dbReference type="SAM" id="SignalP"/>
    </source>
</evidence>
<dbReference type="Proteomes" id="UP001150941">
    <property type="component" value="Unassembled WGS sequence"/>
</dbReference>
<keyword evidence="4" id="KW-1185">Reference proteome</keyword>
<feature type="compositionally biased region" description="Low complexity" evidence="1">
    <location>
        <begin position="123"/>
        <end position="139"/>
    </location>
</feature>
<sequence>MPSHVFVPLIAGVALALKVVAAKEGPSDFQVSCATTVNCKTTQTVTSTVPPQTFTTTVPGTDAPTVTVTTTTTLPAPPTTGRPGQPPAVTKTTTTTVPGRTTTETTTETTTTSVPGPPPTSCPPTRVTETTTPGQPEPTMLTSSYEFPTILEITDDLVSGEQYTVYLGSKKLGKTSDPAHIGSDTCGQDAEKCIKEGYSHGSFQIPAGAQFITISWHDADQEASFGSGQYRFSRETPCDE</sequence>
<feature type="signal peptide" evidence="2">
    <location>
        <begin position="1"/>
        <end position="22"/>
    </location>
</feature>
<dbReference type="OrthoDB" id="4508707at2759"/>
<protein>
    <submittedName>
        <fullName evidence="3">Uncharacterized protein</fullName>
    </submittedName>
</protein>
<name>A0A9W9N874_9EURO</name>
<feature type="compositionally biased region" description="Pro residues" evidence="1">
    <location>
        <begin position="75"/>
        <end position="86"/>
    </location>
</feature>
<keyword evidence="2" id="KW-0732">Signal</keyword>
<feature type="compositionally biased region" description="Low complexity" evidence="1">
    <location>
        <begin position="87"/>
        <end position="114"/>
    </location>
</feature>
<evidence type="ECO:0000313" key="3">
    <source>
        <dbReference type="EMBL" id="KAJ5214996.1"/>
    </source>
</evidence>
<comment type="caution">
    <text evidence="3">The sequence shown here is derived from an EMBL/GenBank/DDBJ whole genome shotgun (WGS) entry which is preliminary data.</text>
</comment>
<dbReference type="GeneID" id="83207274"/>
<evidence type="ECO:0000256" key="1">
    <source>
        <dbReference type="SAM" id="MobiDB-lite"/>
    </source>
</evidence>
<gene>
    <name evidence="3" type="ORF">N7468_010675</name>
</gene>
<accession>A0A9W9N874</accession>
<feature type="region of interest" description="Disordered" evidence="1">
    <location>
        <begin position="71"/>
        <end position="142"/>
    </location>
</feature>
<organism evidence="3 4">
    <name type="scientific">Penicillium chermesinum</name>
    <dbReference type="NCBI Taxonomy" id="63820"/>
    <lineage>
        <taxon>Eukaryota</taxon>
        <taxon>Fungi</taxon>
        <taxon>Dikarya</taxon>
        <taxon>Ascomycota</taxon>
        <taxon>Pezizomycotina</taxon>
        <taxon>Eurotiomycetes</taxon>
        <taxon>Eurotiomycetidae</taxon>
        <taxon>Eurotiales</taxon>
        <taxon>Aspergillaceae</taxon>
        <taxon>Penicillium</taxon>
    </lineage>
</organism>
<evidence type="ECO:0000313" key="4">
    <source>
        <dbReference type="Proteomes" id="UP001150941"/>
    </source>
</evidence>
<dbReference type="AlphaFoldDB" id="A0A9W9N874"/>
<reference evidence="3" key="2">
    <citation type="journal article" date="2023" name="IMA Fungus">
        <title>Comparative genomic study of the Penicillium genus elucidates a diverse pangenome and 15 lateral gene transfer events.</title>
        <authorList>
            <person name="Petersen C."/>
            <person name="Sorensen T."/>
            <person name="Nielsen M.R."/>
            <person name="Sondergaard T.E."/>
            <person name="Sorensen J.L."/>
            <person name="Fitzpatrick D.A."/>
            <person name="Frisvad J.C."/>
            <person name="Nielsen K.L."/>
        </authorList>
    </citation>
    <scope>NUCLEOTIDE SEQUENCE</scope>
    <source>
        <strain evidence="3">IBT 19713</strain>
    </source>
</reference>
<dbReference type="EMBL" id="JAPQKS010000009">
    <property type="protein sequence ID" value="KAJ5214996.1"/>
    <property type="molecule type" value="Genomic_DNA"/>
</dbReference>
<reference evidence="3" key="1">
    <citation type="submission" date="2022-11" db="EMBL/GenBank/DDBJ databases">
        <authorList>
            <person name="Petersen C."/>
        </authorList>
    </citation>
    <scope>NUCLEOTIDE SEQUENCE</scope>
    <source>
        <strain evidence="3">IBT 19713</strain>
    </source>
</reference>
<proteinExistence type="predicted"/>
<dbReference type="RefSeq" id="XP_058325493.1">
    <property type="nucleotide sequence ID" value="XM_058479970.1"/>
</dbReference>
<feature type="chain" id="PRO_5040864712" evidence="2">
    <location>
        <begin position="23"/>
        <end position="240"/>
    </location>
</feature>